<dbReference type="AlphaFoldDB" id="A0A5N4C2D2"/>
<keyword evidence="2" id="KW-1185">Reference proteome</keyword>
<evidence type="ECO:0000313" key="2">
    <source>
        <dbReference type="Proteomes" id="UP000299084"/>
    </source>
</evidence>
<organism evidence="1 2">
    <name type="scientific">Camelus dromedarius</name>
    <name type="common">Dromedary</name>
    <name type="synonym">Arabian camel</name>
    <dbReference type="NCBI Taxonomy" id="9838"/>
    <lineage>
        <taxon>Eukaryota</taxon>
        <taxon>Metazoa</taxon>
        <taxon>Chordata</taxon>
        <taxon>Craniata</taxon>
        <taxon>Vertebrata</taxon>
        <taxon>Euteleostomi</taxon>
        <taxon>Mammalia</taxon>
        <taxon>Eutheria</taxon>
        <taxon>Laurasiatheria</taxon>
        <taxon>Artiodactyla</taxon>
        <taxon>Tylopoda</taxon>
        <taxon>Camelidae</taxon>
        <taxon>Camelus</taxon>
    </lineage>
</organism>
<comment type="caution">
    <text evidence="1">The sequence shown here is derived from an EMBL/GenBank/DDBJ whole genome shotgun (WGS) entry which is preliminary data.</text>
</comment>
<gene>
    <name evidence="1" type="ORF">Cadr_000003538</name>
</gene>
<accession>A0A5N4C2D2</accession>
<sequence length="42" mass="4486">MPAHCPLPVAGLLEESLTSIIPRRHSKHAAESHAQVVICGKT</sequence>
<dbReference type="EMBL" id="JWIN03000037">
    <property type="protein sequence ID" value="KAB1253035.1"/>
    <property type="molecule type" value="Genomic_DNA"/>
</dbReference>
<protein>
    <submittedName>
        <fullName evidence="1">Uncharacterized protein</fullName>
    </submittedName>
</protein>
<proteinExistence type="predicted"/>
<reference evidence="1 2" key="1">
    <citation type="journal article" date="2019" name="Mol. Ecol. Resour.">
        <title>Improving Illumina assemblies with Hi-C and long reads: an example with the North African dromedary.</title>
        <authorList>
            <person name="Elbers J.P."/>
            <person name="Rogers M.F."/>
            <person name="Perelman P.L."/>
            <person name="Proskuryakova A.A."/>
            <person name="Serdyukova N.A."/>
            <person name="Johnson W.E."/>
            <person name="Horin P."/>
            <person name="Corander J."/>
            <person name="Murphy D."/>
            <person name="Burger P.A."/>
        </authorList>
    </citation>
    <scope>NUCLEOTIDE SEQUENCE [LARGE SCALE GENOMIC DNA]</scope>
    <source>
        <strain evidence="1">Drom800</strain>
        <tissue evidence="1">Blood</tissue>
    </source>
</reference>
<name>A0A5N4C2D2_CAMDR</name>
<evidence type="ECO:0000313" key="1">
    <source>
        <dbReference type="EMBL" id="KAB1253035.1"/>
    </source>
</evidence>
<dbReference type="Proteomes" id="UP000299084">
    <property type="component" value="Unassembled WGS sequence"/>
</dbReference>